<dbReference type="Proteomes" id="UP001259832">
    <property type="component" value="Unassembled WGS sequence"/>
</dbReference>
<comment type="caution">
    <text evidence="1">The sequence shown here is derived from an EMBL/GenBank/DDBJ whole genome shotgun (WGS) entry which is preliminary data.</text>
</comment>
<name>A0AAD9LIS1_9STRA</name>
<sequence>MQGLSTLLQAIDLAASSAYQTLAAALRAMEAQAYARSRHSHRSRKTHRPFDVASVAAAQVALETAVGATATAAQAALIAAVLTATIQNEAEAASGDAAYVVAAFSQPWLQATSRTFDLLQVAIVASAQAQALVLEAFGGYVKR</sequence>
<organism evidence="1 2">
    <name type="scientific">Phytophthora citrophthora</name>
    <dbReference type="NCBI Taxonomy" id="4793"/>
    <lineage>
        <taxon>Eukaryota</taxon>
        <taxon>Sar</taxon>
        <taxon>Stramenopiles</taxon>
        <taxon>Oomycota</taxon>
        <taxon>Peronosporomycetes</taxon>
        <taxon>Peronosporales</taxon>
        <taxon>Peronosporaceae</taxon>
        <taxon>Phytophthora</taxon>
    </lineage>
</organism>
<evidence type="ECO:0000313" key="2">
    <source>
        <dbReference type="Proteomes" id="UP001259832"/>
    </source>
</evidence>
<evidence type="ECO:0000313" key="1">
    <source>
        <dbReference type="EMBL" id="KAK1937940.1"/>
    </source>
</evidence>
<protein>
    <submittedName>
        <fullName evidence="1">Uncharacterized protein</fullName>
    </submittedName>
</protein>
<accession>A0AAD9LIS1</accession>
<keyword evidence="2" id="KW-1185">Reference proteome</keyword>
<proteinExistence type="predicted"/>
<gene>
    <name evidence="1" type="ORF">P3T76_009677</name>
</gene>
<reference evidence="1" key="1">
    <citation type="submission" date="2023-08" db="EMBL/GenBank/DDBJ databases">
        <title>Reference Genome Resource for the Citrus Pathogen Phytophthora citrophthora.</title>
        <authorList>
            <person name="Moller H."/>
            <person name="Coetzee B."/>
            <person name="Rose L.J."/>
            <person name="Van Niekerk J.M."/>
        </authorList>
    </citation>
    <scope>NUCLEOTIDE SEQUENCE</scope>
    <source>
        <strain evidence="1">STE-U-9442</strain>
    </source>
</reference>
<dbReference type="AlphaFoldDB" id="A0AAD9LIS1"/>
<dbReference type="EMBL" id="JASMQC010000019">
    <property type="protein sequence ID" value="KAK1937940.1"/>
    <property type="molecule type" value="Genomic_DNA"/>
</dbReference>